<dbReference type="Gene3D" id="3.20.20.450">
    <property type="entry name" value="EAL domain"/>
    <property type="match status" value="1"/>
</dbReference>
<keyword evidence="2" id="KW-0472">Membrane</keyword>
<dbReference type="Proteomes" id="UP000295765">
    <property type="component" value="Unassembled WGS sequence"/>
</dbReference>
<keyword evidence="8" id="KW-1185">Reference proteome</keyword>
<feature type="domain" description="EAL" evidence="5">
    <location>
        <begin position="532"/>
        <end position="785"/>
    </location>
</feature>
<dbReference type="RefSeq" id="WP_132542782.1">
    <property type="nucleotide sequence ID" value="NZ_SLWY01000011.1"/>
</dbReference>
<dbReference type="InterPro" id="IPR001633">
    <property type="entry name" value="EAL_dom"/>
</dbReference>
<dbReference type="InterPro" id="IPR000700">
    <property type="entry name" value="PAS-assoc_C"/>
</dbReference>
<dbReference type="SUPFAM" id="SSF55073">
    <property type="entry name" value="Nucleotide cyclase"/>
    <property type="match status" value="1"/>
</dbReference>
<dbReference type="CDD" id="cd01949">
    <property type="entry name" value="GGDEF"/>
    <property type="match status" value="1"/>
</dbReference>
<dbReference type="SUPFAM" id="SSF55785">
    <property type="entry name" value="PYP-like sensor domain (PAS domain)"/>
    <property type="match status" value="1"/>
</dbReference>
<comment type="caution">
    <text evidence="7">The sequence shown here is derived from an EMBL/GenBank/DDBJ whole genome shotgun (WGS) entry which is preliminary data.</text>
</comment>
<keyword evidence="2" id="KW-1133">Transmembrane helix</keyword>
<dbReference type="PROSITE" id="PS50883">
    <property type="entry name" value="EAL"/>
    <property type="match status" value="1"/>
</dbReference>
<dbReference type="NCBIfam" id="TIGR00229">
    <property type="entry name" value="sensory_box"/>
    <property type="match status" value="1"/>
</dbReference>
<evidence type="ECO:0000313" key="7">
    <source>
        <dbReference type="EMBL" id="TCO80961.1"/>
    </source>
</evidence>
<dbReference type="InterPro" id="IPR035965">
    <property type="entry name" value="PAS-like_dom_sf"/>
</dbReference>
<evidence type="ECO:0000259" key="3">
    <source>
        <dbReference type="PROSITE" id="PS50112"/>
    </source>
</evidence>
<dbReference type="Gene3D" id="3.30.450.20">
    <property type="entry name" value="PAS domain"/>
    <property type="match status" value="1"/>
</dbReference>
<evidence type="ECO:0000259" key="5">
    <source>
        <dbReference type="PROSITE" id="PS50883"/>
    </source>
</evidence>
<dbReference type="SMART" id="SM00267">
    <property type="entry name" value="GGDEF"/>
    <property type="match status" value="1"/>
</dbReference>
<dbReference type="Pfam" id="PF00563">
    <property type="entry name" value="EAL"/>
    <property type="match status" value="1"/>
</dbReference>
<dbReference type="CDD" id="cd00130">
    <property type="entry name" value="PAS"/>
    <property type="match status" value="1"/>
</dbReference>
<dbReference type="InterPro" id="IPR000160">
    <property type="entry name" value="GGDEF_dom"/>
</dbReference>
<dbReference type="CDD" id="cd01948">
    <property type="entry name" value="EAL"/>
    <property type="match status" value="1"/>
</dbReference>
<feature type="domain" description="PAC" evidence="4">
    <location>
        <begin position="307"/>
        <end position="359"/>
    </location>
</feature>
<protein>
    <submittedName>
        <fullName evidence="7">PAS domain S-box-containing protein/diguanylate cyclase (GGDEF)-like protein</fullName>
    </submittedName>
</protein>
<dbReference type="InterPro" id="IPR029787">
    <property type="entry name" value="Nucleotide_cyclase"/>
</dbReference>
<reference evidence="7 8" key="1">
    <citation type="submission" date="2019-03" db="EMBL/GenBank/DDBJ databases">
        <title>Genomic Encyclopedia of Type Strains, Phase IV (KMG-IV): sequencing the most valuable type-strain genomes for metagenomic binning, comparative biology and taxonomic classification.</title>
        <authorList>
            <person name="Goeker M."/>
        </authorList>
    </citation>
    <scope>NUCLEOTIDE SEQUENCE [LARGE SCALE GENOMIC DNA]</scope>
    <source>
        <strain evidence="7 8">DSM 25287</strain>
    </source>
</reference>
<feature type="transmembrane region" description="Helical" evidence="2">
    <location>
        <begin position="177"/>
        <end position="196"/>
    </location>
</feature>
<dbReference type="PANTHER" id="PTHR44757:SF2">
    <property type="entry name" value="BIOFILM ARCHITECTURE MAINTENANCE PROTEIN MBAA"/>
    <property type="match status" value="1"/>
</dbReference>
<dbReference type="PROSITE" id="PS50112">
    <property type="entry name" value="PAS"/>
    <property type="match status" value="1"/>
</dbReference>
<dbReference type="PROSITE" id="PS50887">
    <property type="entry name" value="GGDEF"/>
    <property type="match status" value="1"/>
</dbReference>
<dbReference type="InterPro" id="IPR001610">
    <property type="entry name" value="PAC"/>
</dbReference>
<evidence type="ECO:0000313" key="8">
    <source>
        <dbReference type="Proteomes" id="UP000295765"/>
    </source>
</evidence>
<dbReference type="InterPro" id="IPR052155">
    <property type="entry name" value="Biofilm_reg_signaling"/>
</dbReference>
<dbReference type="Gene3D" id="3.30.70.270">
    <property type="match status" value="1"/>
</dbReference>
<dbReference type="Pfam" id="PF08448">
    <property type="entry name" value="PAS_4"/>
    <property type="match status" value="1"/>
</dbReference>
<feature type="domain" description="GGDEF" evidence="6">
    <location>
        <begin position="390"/>
        <end position="523"/>
    </location>
</feature>
<keyword evidence="1" id="KW-0175">Coiled coil</keyword>
<feature type="coiled-coil region" evidence="1">
    <location>
        <begin position="195"/>
        <end position="222"/>
    </location>
</feature>
<dbReference type="SUPFAM" id="SSF141868">
    <property type="entry name" value="EAL domain-like"/>
    <property type="match status" value="1"/>
</dbReference>
<dbReference type="NCBIfam" id="TIGR00254">
    <property type="entry name" value="GGDEF"/>
    <property type="match status" value="1"/>
</dbReference>
<dbReference type="InterPro" id="IPR000014">
    <property type="entry name" value="PAS"/>
</dbReference>
<organism evidence="7 8">
    <name type="scientific">Plasticicumulans lactativorans</name>
    <dbReference type="NCBI Taxonomy" id="1133106"/>
    <lineage>
        <taxon>Bacteria</taxon>
        <taxon>Pseudomonadati</taxon>
        <taxon>Pseudomonadota</taxon>
        <taxon>Gammaproteobacteria</taxon>
        <taxon>Candidatus Competibacteraceae</taxon>
        <taxon>Plasticicumulans</taxon>
    </lineage>
</organism>
<evidence type="ECO:0000259" key="6">
    <source>
        <dbReference type="PROSITE" id="PS50887"/>
    </source>
</evidence>
<dbReference type="SMART" id="SM00052">
    <property type="entry name" value="EAL"/>
    <property type="match status" value="1"/>
</dbReference>
<dbReference type="AlphaFoldDB" id="A0A4R2L1Q0"/>
<dbReference type="InterPro" id="IPR035919">
    <property type="entry name" value="EAL_sf"/>
</dbReference>
<dbReference type="PROSITE" id="PS50113">
    <property type="entry name" value="PAC"/>
    <property type="match status" value="1"/>
</dbReference>
<keyword evidence="2" id="KW-0812">Transmembrane</keyword>
<evidence type="ECO:0000256" key="1">
    <source>
        <dbReference type="SAM" id="Coils"/>
    </source>
</evidence>
<gene>
    <name evidence="7" type="ORF">EV699_111162</name>
</gene>
<accession>A0A4R2L1Q0</accession>
<dbReference type="InterPro" id="IPR013656">
    <property type="entry name" value="PAS_4"/>
</dbReference>
<dbReference type="OrthoDB" id="9176779at2"/>
<sequence>MSRRSLLAYVPLLAAVLVLVLGLFTVLLGLRSQQIEQRRDFRDDLIYFAAQFSREANVFERLFAAAARGERIDPEAMSVAFDVLWSRVGGAFQGALGKVYRELPDGEATALAGRALLAEIEPVLASVGPGDPALAPLQARLLLLIERLNNLVREASRFQQAQVEARRDTFESSYARALLMLGAAVLAGALLVLLLLRRQRALDALRRELEAHVAERTAALARVNADLREEINWRRRAHEAIRKLSLALEQSPAAVVITDPDGVIEYVNARYAQASGQSALAAVGTRLVLAHAGGVDPLARARAGGSWQGEVQLDSAGGGERWQNLSVAPVRADDGRITHLLVIQEDITRRKHDESQLLWRAHYDELTGLPNRVLALDRLGQAMRSIERGARGALLFLDLDNFKAINDRLGHDVGDRVLREVAGRLGGAVRAEDTVARFGGDEFLVVLPRIDDALEVERIIERMSKAVAEPLRLGEHELFTGFSLGAALFPDDGREPYALLKAADTAMYAVKAEGRAGFRFYTGRLNQLAHERARIESALRVALVRNEFMLVYQPVFDAGGKALVGAEALLRWRNPEFAEVPVDRWIRIAEESGAIVEIGDWVLRRACEEAAAWVDAQPSLRISVNLSARQLRENHFPGRVLEILAGSRLPPANLVLEITERLLLADDGGTREAIATLEGAGVRFAIDDFGTGYSSLAMLKRLPSGMLKLDRSFIADLERDASSGALVEGAITMARALGMKVVAEGVETEAQRAFLATHGCDFLQGWLFSRAVAAADFAARFIGRPPRPARALVVVPIADAVRR</sequence>
<name>A0A4R2L1Q0_9GAMM</name>
<dbReference type="Pfam" id="PF00990">
    <property type="entry name" value="GGDEF"/>
    <property type="match status" value="1"/>
</dbReference>
<feature type="domain" description="PAS" evidence="3">
    <location>
        <begin position="240"/>
        <end position="289"/>
    </location>
</feature>
<dbReference type="InterPro" id="IPR043128">
    <property type="entry name" value="Rev_trsase/Diguanyl_cyclase"/>
</dbReference>
<proteinExistence type="predicted"/>
<dbReference type="PANTHER" id="PTHR44757">
    <property type="entry name" value="DIGUANYLATE CYCLASE DGCP"/>
    <property type="match status" value="1"/>
</dbReference>
<feature type="transmembrane region" description="Helical" evidence="2">
    <location>
        <begin position="6"/>
        <end position="30"/>
    </location>
</feature>
<dbReference type="EMBL" id="SLWY01000011">
    <property type="protein sequence ID" value="TCO80961.1"/>
    <property type="molecule type" value="Genomic_DNA"/>
</dbReference>
<dbReference type="SMART" id="SM00086">
    <property type="entry name" value="PAC"/>
    <property type="match status" value="1"/>
</dbReference>
<evidence type="ECO:0000256" key="2">
    <source>
        <dbReference type="SAM" id="Phobius"/>
    </source>
</evidence>
<evidence type="ECO:0000259" key="4">
    <source>
        <dbReference type="PROSITE" id="PS50113"/>
    </source>
</evidence>